<dbReference type="CDD" id="cd06127">
    <property type="entry name" value="DEDDh"/>
    <property type="match status" value="1"/>
</dbReference>
<dbReference type="InterPro" id="IPR012337">
    <property type="entry name" value="RNaseH-like_sf"/>
</dbReference>
<keyword evidence="3 5" id="KW-0269">Exonuclease</keyword>
<reference evidence="5 6" key="1">
    <citation type="submission" date="2019-01" db="EMBL/GenBank/DDBJ databases">
        <authorList>
            <person name="Chen W.-M."/>
        </authorList>
    </citation>
    <scope>NUCLEOTIDE SEQUENCE [LARGE SCALE GENOMIC DNA]</scope>
    <source>
        <strain evidence="5 6">HPM-16</strain>
    </source>
</reference>
<dbReference type="PANTHER" id="PTHR30231">
    <property type="entry name" value="DNA POLYMERASE III SUBUNIT EPSILON"/>
    <property type="match status" value="1"/>
</dbReference>
<dbReference type="GO" id="GO:0006259">
    <property type="term" value="P:DNA metabolic process"/>
    <property type="evidence" value="ECO:0007669"/>
    <property type="project" value="UniProtKB-ARBA"/>
</dbReference>
<dbReference type="InterPro" id="IPR036397">
    <property type="entry name" value="RNaseH_sf"/>
</dbReference>
<keyword evidence="2" id="KW-0378">Hydrolase</keyword>
<evidence type="ECO:0000256" key="2">
    <source>
        <dbReference type="ARBA" id="ARBA00022801"/>
    </source>
</evidence>
<feature type="domain" description="Exonuclease" evidence="4">
    <location>
        <begin position="3"/>
        <end position="188"/>
    </location>
</feature>
<dbReference type="RefSeq" id="WP_127692848.1">
    <property type="nucleotide sequence ID" value="NZ_SACQ01000001.1"/>
</dbReference>
<evidence type="ECO:0000259" key="4">
    <source>
        <dbReference type="SMART" id="SM00479"/>
    </source>
</evidence>
<dbReference type="PANTHER" id="PTHR30231:SF4">
    <property type="entry name" value="PROTEIN NEN2"/>
    <property type="match status" value="1"/>
</dbReference>
<dbReference type="Pfam" id="PF00929">
    <property type="entry name" value="RNase_T"/>
    <property type="match status" value="1"/>
</dbReference>
<evidence type="ECO:0000313" key="5">
    <source>
        <dbReference type="EMBL" id="RVU32680.1"/>
    </source>
</evidence>
<sequence length="191" mass="21268">MNTILFYDAETTGFPDWKSPSGSEHQPHLVQLAAILANADTREIISTVDLIIQPNGWEIPVEVSEIHGITTEIANKVGVNEADALAVFMQMTGGKRVAHNKTFDQRIIRIGLKRYGYTDEAIDQWGDKENHDCTMRMAHPIMQLGKNPKLSEAYLHFTGKELQNAHTAMADAQACMEIYWAIEDQAKASAA</sequence>
<dbReference type="GO" id="GO:0008408">
    <property type="term" value="F:3'-5' exonuclease activity"/>
    <property type="evidence" value="ECO:0007669"/>
    <property type="project" value="TreeGrafter"/>
</dbReference>
<dbReference type="SMART" id="SM00479">
    <property type="entry name" value="EXOIII"/>
    <property type="match status" value="1"/>
</dbReference>
<proteinExistence type="predicted"/>
<name>A0A437QDQ3_9GAMM</name>
<accession>A0A437QDQ3</accession>
<gene>
    <name evidence="5" type="ORF">EOE65_03220</name>
</gene>
<organism evidence="5 6">
    <name type="scientific">Neptunomonas marina</name>
    <dbReference type="NCBI Taxonomy" id="1815562"/>
    <lineage>
        <taxon>Bacteria</taxon>
        <taxon>Pseudomonadati</taxon>
        <taxon>Pseudomonadota</taxon>
        <taxon>Gammaproteobacteria</taxon>
        <taxon>Oceanospirillales</taxon>
        <taxon>Oceanospirillaceae</taxon>
        <taxon>Neptunomonas</taxon>
    </lineage>
</organism>
<evidence type="ECO:0000256" key="1">
    <source>
        <dbReference type="ARBA" id="ARBA00022722"/>
    </source>
</evidence>
<keyword evidence="6" id="KW-1185">Reference proteome</keyword>
<dbReference type="InterPro" id="IPR013520">
    <property type="entry name" value="Ribonucl_H"/>
</dbReference>
<dbReference type="GO" id="GO:0003676">
    <property type="term" value="F:nucleic acid binding"/>
    <property type="evidence" value="ECO:0007669"/>
    <property type="project" value="InterPro"/>
</dbReference>
<comment type="caution">
    <text evidence="5">The sequence shown here is derived from an EMBL/GenBank/DDBJ whole genome shotgun (WGS) entry which is preliminary data.</text>
</comment>
<dbReference type="Gene3D" id="3.30.420.10">
    <property type="entry name" value="Ribonuclease H-like superfamily/Ribonuclease H"/>
    <property type="match status" value="1"/>
</dbReference>
<evidence type="ECO:0000313" key="6">
    <source>
        <dbReference type="Proteomes" id="UP000282818"/>
    </source>
</evidence>
<protein>
    <submittedName>
        <fullName evidence="5">3'-5' exonuclease</fullName>
    </submittedName>
</protein>
<dbReference type="Proteomes" id="UP000282818">
    <property type="component" value="Unassembled WGS sequence"/>
</dbReference>
<dbReference type="SUPFAM" id="SSF53098">
    <property type="entry name" value="Ribonuclease H-like"/>
    <property type="match status" value="1"/>
</dbReference>
<keyword evidence="1" id="KW-0540">Nuclease</keyword>
<evidence type="ECO:0000256" key="3">
    <source>
        <dbReference type="ARBA" id="ARBA00022839"/>
    </source>
</evidence>
<dbReference type="AlphaFoldDB" id="A0A437QDQ3"/>
<dbReference type="EMBL" id="SACQ01000001">
    <property type="protein sequence ID" value="RVU32680.1"/>
    <property type="molecule type" value="Genomic_DNA"/>
</dbReference>